<comment type="similarity">
    <text evidence="1">Belongs to the peptidase S1C family.</text>
</comment>
<keyword evidence="2 7" id="KW-0645">Protease</keyword>
<dbReference type="AlphaFoldDB" id="A0A0M4FTT5"/>
<evidence type="ECO:0000259" key="6">
    <source>
        <dbReference type="PROSITE" id="PS50106"/>
    </source>
</evidence>
<dbReference type="InterPro" id="IPR001478">
    <property type="entry name" value="PDZ"/>
</dbReference>
<keyword evidence="4" id="KW-0720">Serine protease</keyword>
<keyword evidence="8" id="KW-1185">Reference proteome</keyword>
<dbReference type="SMART" id="SM00228">
    <property type="entry name" value="PDZ"/>
    <property type="match status" value="1"/>
</dbReference>
<keyword evidence="5" id="KW-0812">Transmembrane</keyword>
<evidence type="ECO:0000256" key="2">
    <source>
        <dbReference type="ARBA" id="ARBA00022670"/>
    </source>
</evidence>
<keyword evidence="5" id="KW-1133">Transmembrane helix</keyword>
<protein>
    <submittedName>
        <fullName evidence="7">Serine protease</fullName>
    </submittedName>
</protein>
<evidence type="ECO:0000313" key="8">
    <source>
        <dbReference type="Proteomes" id="UP000067625"/>
    </source>
</evidence>
<evidence type="ECO:0000256" key="4">
    <source>
        <dbReference type="ARBA" id="ARBA00022825"/>
    </source>
</evidence>
<dbReference type="Pfam" id="PF13365">
    <property type="entry name" value="Trypsin_2"/>
    <property type="match status" value="1"/>
</dbReference>
<dbReference type="SUPFAM" id="SSF50156">
    <property type="entry name" value="PDZ domain-like"/>
    <property type="match status" value="1"/>
</dbReference>
<dbReference type="Gene3D" id="2.40.10.10">
    <property type="entry name" value="Trypsin-like serine proteases"/>
    <property type="match status" value="2"/>
</dbReference>
<keyword evidence="5" id="KW-0472">Membrane</keyword>
<dbReference type="Pfam" id="PF13180">
    <property type="entry name" value="PDZ_2"/>
    <property type="match status" value="1"/>
</dbReference>
<dbReference type="PATRIC" id="fig|1441095.3.peg.3896"/>
<feature type="transmembrane region" description="Helical" evidence="5">
    <location>
        <begin position="21"/>
        <end position="45"/>
    </location>
</feature>
<dbReference type="PANTHER" id="PTHR22939">
    <property type="entry name" value="SERINE PROTEASE FAMILY S1C HTRA-RELATED"/>
    <property type="match status" value="1"/>
</dbReference>
<dbReference type="InterPro" id="IPR009003">
    <property type="entry name" value="Peptidase_S1_PA"/>
</dbReference>
<evidence type="ECO:0000313" key="7">
    <source>
        <dbReference type="EMBL" id="ALC83171.1"/>
    </source>
</evidence>
<evidence type="ECO:0000256" key="5">
    <source>
        <dbReference type="SAM" id="Phobius"/>
    </source>
</evidence>
<dbReference type="GO" id="GO:0006508">
    <property type="term" value="P:proteolysis"/>
    <property type="evidence" value="ECO:0007669"/>
    <property type="project" value="UniProtKB-KW"/>
</dbReference>
<dbReference type="OrthoDB" id="9758917at2"/>
<dbReference type="InterPro" id="IPR036034">
    <property type="entry name" value="PDZ_sf"/>
</dbReference>
<dbReference type="CDD" id="cd06781">
    <property type="entry name" value="cpPDZ_BsHtra-like"/>
    <property type="match status" value="1"/>
</dbReference>
<evidence type="ECO:0000256" key="1">
    <source>
        <dbReference type="ARBA" id="ARBA00010541"/>
    </source>
</evidence>
<dbReference type="PROSITE" id="PS50106">
    <property type="entry name" value="PDZ"/>
    <property type="match status" value="1"/>
</dbReference>
<dbReference type="STRING" id="1441095.AM592_17555"/>
<name>A0A0M4FTT5_9BACI</name>
<keyword evidence="3" id="KW-0378">Hydrolase</keyword>
<dbReference type="GO" id="GO:0004252">
    <property type="term" value="F:serine-type endopeptidase activity"/>
    <property type="evidence" value="ECO:0007669"/>
    <property type="project" value="InterPro"/>
</dbReference>
<reference evidence="8" key="1">
    <citation type="submission" date="2015-08" db="EMBL/GenBank/DDBJ databases">
        <title>Genome sequencing project for genomic taxonomy and phylogenomics of Bacillus-like bacteria.</title>
        <authorList>
            <person name="Liu B."/>
            <person name="Wang J."/>
            <person name="Zhu Y."/>
            <person name="Liu G."/>
            <person name="Chen Q."/>
            <person name="Chen Z."/>
            <person name="Lan J."/>
            <person name="Che J."/>
            <person name="Ge C."/>
            <person name="Shi H."/>
            <person name="Pan Z."/>
            <person name="Liu X."/>
        </authorList>
    </citation>
    <scope>NUCLEOTIDE SEQUENCE [LARGE SCALE GENOMIC DNA]</scope>
    <source>
        <strain evidence="8">FJAT-4402</strain>
    </source>
</reference>
<accession>A0A0M4FTT5</accession>
<evidence type="ECO:0000256" key="3">
    <source>
        <dbReference type="ARBA" id="ARBA00022801"/>
    </source>
</evidence>
<sequence>MNRLDTYNHKYIPEKPRRSRKGYFISSLIGVIIGAILVLMALPFLSSRGLLPYDMQTGTQQVEQDASELPVRSVSVDVNNAVTDVVQRVSDAVVGVVNIQKTNIWDESGGEAGTGSGVIYKKTDGTSYVVTNHHVIEGATNLEISLKNGTRVGAKLIGSDSLTDLAVLKINNSKIKAVADFGDSDKVKPGEPVIAIGNPLGLQFSGSVTQGVISGTERAIPVDSNKDGEPDWNAEVLQTDAAINPGNSGGALININGKVIGINSMKIAESAVEGIGLSIPVNLAIPVIQDLESYGEVRRPFLGIEMKSLTDISSNHWQETLKLPRDVTKGIVVMGVDPNSPAGEAGMKELDVITEFDGKPVNDIIQIRKVLYKKNIGDTAQIRFYRNGSQKSAKVTLTESNAIGR</sequence>
<organism evidence="7 8">
    <name type="scientific">Bacillus gobiensis</name>
    <dbReference type="NCBI Taxonomy" id="1441095"/>
    <lineage>
        <taxon>Bacteria</taxon>
        <taxon>Bacillati</taxon>
        <taxon>Bacillota</taxon>
        <taxon>Bacilli</taxon>
        <taxon>Bacillales</taxon>
        <taxon>Bacillaceae</taxon>
        <taxon>Bacillus</taxon>
    </lineage>
</organism>
<dbReference type="InterPro" id="IPR001940">
    <property type="entry name" value="Peptidase_S1C"/>
</dbReference>
<proteinExistence type="inferred from homology"/>
<dbReference type="PANTHER" id="PTHR22939:SF129">
    <property type="entry name" value="SERINE PROTEASE HTRA2, MITOCHONDRIAL"/>
    <property type="match status" value="1"/>
</dbReference>
<dbReference type="InterPro" id="IPR043504">
    <property type="entry name" value="Peptidase_S1_PA_chymotrypsin"/>
</dbReference>
<dbReference type="Gene3D" id="2.30.42.10">
    <property type="match status" value="1"/>
</dbReference>
<reference evidence="7 8" key="2">
    <citation type="journal article" date="2016" name="Int. J. Syst. Evol. Microbiol.">
        <title>Bacillus gobiensis sp. nov., isolated from a soil sample.</title>
        <authorList>
            <person name="Liu B."/>
            <person name="Liu G.H."/>
            <person name="Cetin S."/>
            <person name="Schumann P."/>
            <person name="Pan Z.Z."/>
            <person name="Chen Q.Q."/>
        </authorList>
    </citation>
    <scope>NUCLEOTIDE SEQUENCE [LARGE SCALE GENOMIC DNA]</scope>
    <source>
        <strain evidence="7 8">FJAT-4402</strain>
    </source>
</reference>
<dbReference type="Proteomes" id="UP000067625">
    <property type="component" value="Chromosome"/>
</dbReference>
<feature type="domain" description="PDZ" evidence="6">
    <location>
        <begin position="284"/>
        <end position="388"/>
    </location>
</feature>
<gene>
    <name evidence="7" type="ORF">AM592_17555</name>
</gene>
<dbReference type="EMBL" id="CP012600">
    <property type="protein sequence ID" value="ALC83171.1"/>
    <property type="molecule type" value="Genomic_DNA"/>
</dbReference>
<dbReference type="SUPFAM" id="SSF50494">
    <property type="entry name" value="Trypsin-like serine proteases"/>
    <property type="match status" value="1"/>
</dbReference>
<dbReference type="PRINTS" id="PR00834">
    <property type="entry name" value="PROTEASES2C"/>
</dbReference>